<accession>A0A6C0DCR6</accession>
<protein>
    <submittedName>
        <fullName evidence="2">Uncharacterized protein</fullName>
    </submittedName>
</protein>
<keyword evidence="1" id="KW-0812">Transmembrane</keyword>
<evidence type="ECO:0000256" key="1">
    <source>
        <dbReference type="SAM" id="Phobius"/>
    </source>
</evidence>
<reference evidence="2" key="1">
    <citation type="journal article" date="2020" name="Nature">
        <title>Giant virus diversity and host interactions through global metagenomics.</title>
        <authorList>
            <person name="Schulz F."/>
            <person name="Roux S."/>
            <person name="Paez-Espino D."/>
            <person name="Jungbluth S."/>
            <person name="Walsh D.A."/>
            <person name="Denef V.J."/>
            <person name="McMahon K.D."/>
            <person name="Konstantinidis K.T."/>
            <person name="Eloe-Fadrosh E.A."/>
            <person name="Kyrpides N.C."/>
            <person name="Woyke T."/>
        </authorList>
    </citation>
    <scope>NUCLEOTIDE SEQUENCE</scope>
    <source>
        <strain evidence="2">GVMAG-M-3300023174-137</strain>
    </source>
</reference>
<dbReference type="AlphaFoldDB" id="A0A6C0DCR6"/>
<keyword evidence="1" id="KW-1133">Transmembrane helix</keyword>
<proteinExistence type="predicted"/>
<keyword evidence="1" id="KW-0472">Membrane</keyword>
<feature type="transmembrane region" description="Helical" evidence="1">
    <location>
        <begin position="12"/>
        <end position="36"/>
    </location>
</feature>
<sequence length="60" mass="6859">MTPPQKGGFYPSVMGNILITGPAFISASLIQAYRLIKNNTTRMASRKRHLSRKIRRNRRS</sequence>
<evidence type="ECO:0000313" key="2">
    <source>
        <dbReference type="EMBL" id="QHT14297.1"/>
    </source>
</evidence>
<dbReference type="EMBL" id="MN739581">
    <property type="protein sequence ID" value="QHT14297.1"/>
    <property type="molecule type" value="Genomic_DNA"/>
</dbReference>
<name>A0A6C0DCR6_9ZZZZ</name>
<organism evidence="2">
    <name type="scientific">viral metagenome</name>
    <dbReference type="NCBI Taxonomy" id="1070528"/>
    <lineage>
        <taxon>unclassified sequences</taxon>
        <taxon>metagenomes</taxon>
        <taxon>organismal metagenomes</taxon>
    </lineage>
</organism>